<protein>
    <submittedName>
        <fullName evidence="1">Uncharacterized protein</fullName>
    </submittedName>
</protein>
<evidence type="ECO:0000313" key="2">
    <source>
        <dbReference type="Proteomes" id="UP001153331"/>
    </source>
</evidence>
<sequence length="699" mass="79189">MERSKSFLWDPKSLEDDVFIRSPGEPKTKVEDLHAYASFGDSGTTASVNAYGHLMQISQYLGVGSSGFFCVELEGCPQSYAVKSRMDYLWRLSNESDKGIRLDVVDWTKFRRLPVLGFMYDRWPRYVYTSETPDRPEQKGDPKLGEEIDDPPSDSLYTQKEREVHNGDPAETSDMPQEEVHPLTAFPLSIQYFCSRGSVIQKYLFRAGQLSPQKVPVARGITIRTLDFVNYSTFNEPYRHHGPGLETEHESDDNSNENPGDESQNDHGVCDGSIGAHPDTLEPTSDSNIESDERLDIRSAVRQVCVEDDVEQHTEQNVQQNVEQDVGHTAETNDEHYDKIEVDKNEVDDGYRKRAYRAKTFVVAGHNLIIARSLPWAVIQQNSVRQIGVERPVAVALVISAFINDRPAQIESDWYMTIGDNVQMSDIEITFTYKLQLLDQNQMEAIRIPGLANLTREAILKARNTNISEDRYDQDNQSSTPATISKTPSSTDSDHPTSCACEVSQAIADMGRVFRKDNTFRKICFSRDPALDFVFRRNLEHMLSVCSIPIGDRAIAIGCGDISGHRIGPRASLSAVQFLRSMYTYLHKSDEGSDLLHYNNRNAYLKALKTLYSDTKANTTPQHPGSAEPFRSAEEQENTEREQLEAISRRIISVLIANGAKRNRDVTEQGRERHRFQRDLKEFVVLTPSLADRIWDRAN</sequence>
<evidence type="ECO:0000313" key="1">
    <source>
        <dbReference type="EMBL" id="KAJ8117191.1"/>
    </source>
</evidence>
<gene>
    <name evidence="1" type="ORF">OPT61_g1549</name>
</gene>
<reference evidence="1" key="1">
    <citation type="submission" date="2022-11" db="EMBL/GenBank/DDBJ databases">
        <title>Genome Sequence of Boeremia exigua.</title>
        <authorList>
            <person name="Buettner E."/>
        </authorList>
    </citation>
    <scope>NUCLEOTIDE SEQUENCE</scope>
    <source>
        <strain evidence="1">CU02</strain>
    </source>
</reference>
<dbReference type="Proteomes" id="UP001153331">
    <property type="component" value="Unassembled WGS sequence"/>
</dbReference>
<comment type="caution">
    <text evidence="1">The sequence shown here is derived from an EMBL/GenBank/DDBJ whole genome shotgun (WGS) entry which is preliminary data.</text>
</comment>
<proteinExistence type="predicted"/>
<keyword evidence="2" id="KW-1185">Reference proteome</keyword>
<organism evidence="1 2">
    <name type="scientific">Boeremia exigua</name>
    <dbReference type="NCBI Taxonomy" id="749465"/>
    <lineage>
        <taxon>Eukaryota</taxon>
        <taxon>Fungi</taxon>
        <taxon>Dikarya</taxon>
        <taxon>Ascomycota</taxon>
        <taxon>Pezizomycotina</taxon>
        <taxon>Dothideomycetes</taxon>
        <taxon>Pleosporomycetidae</taxon>
        <taxon>Pleosporales</taxon>
        <taxon>Pleosporineae</taxon>
        <taxon>Didymellaceae</taxon>
        <taxon>Boeremia</taxon>
    </lineage>
</organism>
<name>A0ACC2IPX2_9PLEO</name>
<accession>A0ACC2IPX2</accession>
<dbReference type="EMBL" id="JAPHNI010000063">
    <property type="protein sequence ID" value="KAJ8117191.1"/>
    <property type="molecule type" value="Genomic_DNA"/>
</dbReference>